<protein>
    <submittedName>
        <fullName evidence="1">Uncharacterized protein</fullName>
    </submittedName>
</protein>
<reference evidence="1 2" key="1">
    <citation type="submission" date="2015-12" db="EMBL/GenBank/DDBJ databases">
        <title>Draft genome sequence of Moniliophthora roreri, the causal agent of frosty pod rot of cacao.</title>
        <authorList>
            <person name="Aime M.C."/>
            <person name="Diaz-Valderrama J.R."/>
            <person name="Kijpornyongpan T."/>
            <person name="Phillips-Mora W."/>
        </authorList>
    </citation>
    <scope>NUCLEOTIDE SEQUENCE [LARGE SCALE GENOMIC DNA]</scope>
    <source>
        <strain evidence="1 2">MCA 2952</strain>
    </source>
</reference>
<name>A0A0W0FNG2_MONRR</name>
<accession>A0A0W0FNG2</accession>
<evidence type="ECO:0000313" key="2">
    <source>
        <dbReference type="Proteomes" id="UP000054988"/>
    </source>
</evidence>
<organism evidence="1 2">
    <name type="scientific">Moniliophthora roreri</name>
    <name type="common">Frosty pod rot fungus</name>
    <name type="synonym">Monilia roreri</name>
    <dbReference type="NCBI Taxonomy" id="221103"/>
    <lineage>
        <taxon>Eukaryota</taxon>
        <taxon>Fungi</taxon>
        <taxon>Dikarya</taxon>
        <taxon>Basidiomycota</taxon>
        <taxon>Agaricomycotina</taxon>
        <taxon>Agaricomycetes</taxon>
        <taxon>Agaricomycetidae</taxon>
        <taxon>Agaricales</taxon>
        <taxon>Marasmiineae</taxon>
        <taxon>Marasmiaceae</taxon>
        <taxon>Moniliophthora</taxon>
    </lineage>
</organism>
<dbReference type="EMBL" id="LATX01001806">
    <property type="protein sequence ID" value="KTB37879.1"/>
    <property type="molecule type" value="Genomic_DNA"/>
</dbReference>
<evidence type="ECO:0000313" key="1">
    <source>
        <dbReference type="EMBL" id="KTB37879.1"/>
    </source>
</evidence>
<sequence length="190" mass="20990">MASALPLVDRDDNDIMKSLGSLRETSGSVEAVEVEREKAFAAELGTTAFLGGSHYDGSTTDMTDEGSLIEWSTEPFHRSDRQQRNAFSYLLEATLVASRLAVILPYLHFAEMTPLDVVEVVVHYRYGCLPTYENRGPASSVSSNCKLCPVHRPHSESQNPVSIEPSLRIKPTICEFISTIPKLLDSRTCP</sequence>
<dbReference type="Proteomes" id="UP000054988">
    <property type="component" value="Unassembled WGS sequence"/>
</dbReference>
<proteinExistence type="predicted"/>
<gene>
    <name evidence="1" type="ORF">WG66_9556</name>
</gene>
<dbReference type="AlphaFoldDB" id="A0A0W0FNG2"/>
<comment type="caution">
    <text evidence="1">The sequence shown here is derived from an EMBL/GenBank/DDBJ whole genome shotgun (WGS) entry which is preliminary data.</text>
</comment>